<dbReference type="AlphaFoldDB" id="A0A8J2S1P7"/>
<proteinExistence type="predicted"/>
<comment type="caution">
    <text evidence="1">The sequence shown here is derived from an EMBL/GenBank/DDBJ whole genome shotgun (WGS) entry which is preliminary data.</text>
</comment>
<gene>
    <name evidence="1" type="ORF">DGAL_LOCUS11050</name>
</gene>
<evidence type="ECO:0000313" key="1">
    <source>
        <dbReference type="EMBL" id="CAH0107718.1"/>
    </source>
</evidence>
<protein>
    <submittedName>
        <fullName evidence="1">Uncharacterized protein</fullName>
    </submittedName>
</protein>
<accession>A0A8J2S1P7</accession>
<keyword evidence="2" id="KW-1185">Reference proteome</keyword>
<dbReference type="Proteomes" id="UP000789390">
    <property type="component" value="Unassembled WGS sequence"/>
</dbReference>
<reference evidence="1" key="1">
    <citation type="submission" date="2021-11" db="EMBL/GenBank/DDBJ databases">
        <authorList>
            <person name="Schell T."/>
        </authorList>
    </citation>
    <scope>NUCLEOTIDE SEQUENCE</scope>
    <source>
        <strain evidence="1">M5</strain>
    </source>
</reference>
<evidence type="ECO:0000313" key="2">
    <source>
        <dbReference type="Proteomes" id="UP000789390"/>
    </source>
</evidence>
<sequence>MFVEKLRLVVSVVLLPLVVVVVGLMAAPKDVQVIIQPADLHPMSRLAALHGQGPSRMMASKAMTTYVVYRTTIPTCSFTTSCAITNGAVTACRRLDREVDIDAILPNKPIKVETTMAPEESPIISSSTSSSFIPDILSSNEPRDVLVNGLLPGGNCGLSAGPTFGVTIIYTRTIISDFTCLNSVTHTNTFTLAGCTPSGLVYCNS</sequence>
<organism evidence="1 2">
    <name type="scientific">Daphnia galeata</name>
    <dbReference type="NCBI Taxonomy" id="27404"/>
    <lineage>
        <taxon>Eukaryota</taxon>
        <taxon>Metazoa</taxon>
        <taxon>Ecdysozoa</taxon>
        <taxon>Arthropoda</taxon>
        <taxon>Crustacea</taxon>
        <taxon>Branchiopoda</taxon>
        <taxon>Diplostraca</taxon>
        <taxon>Cladocera</taxon>
        <taxon>Anomopoda</taxon>
        <taxon>Daphniidae</taxon>
        <taxon>Daphnia</taxon>
    </lineage>
</organism>
<dbReference type="OrthoDB" id="6342110at2759"/>
<name>A0A8J2S1P7_9CRUS</name>
<dbReference type="EMBL" id="CAKKLH010000278">
    <property type="protein sequence ID" value="CAH0107718.1"/>
    <property type="molecule type" value="Genomic_DNA"/>
</dbReference>